<keyword evidence="1" id="KW-0645">Protease</keyword>
<dbReference type="InterPro" id="IPR001461">
    <property type="entry name" value="Aspartic_peptidase_A1"/>
</dbReference>
<dbReference type="InterPro" id="IPR032799">
    <property type="entry name" value="TAXi_C"/>
</dbReference>
<name>A0AAN9HTW0_CROPI</name>
<dbReference type="InterPro" id="IPR021109">
    <property type="entry name" value="Peptidase_aspartic_dom_sf"/>
</dbReference>
<dbReference type="Pfam" id="PF14541">
    <property type="entry name" value="TAXi_C"/>
    <property type="match status" value="1"/>
</dbReference>
<evidence type="ECO:0000313" key="5">
    <source>
        <dbReference type="EMBL" id="KAK7251707.1"/>
    </source>
</evidence>
<keyword evidence="6" id="KW-1185">Reference proteome</keyword>
<protein>
    <recommendedName>
        <fullName evidence="4">Xylanase inhibitor C-terminal domain-containing protein</fullName>
    </recommendedName>
</protein>
<keyword evidence="3" id="KW-0378">Hydrolase</keyword>
<dbReference type="PANTHER" id="PTHR13683:SF375">
    <property type="entry name" value="PEPTIDASE A1 DOMAIN-CONTAINING PROTEIN"/>
    <property type="match status" value="1"/>
</dbReference>
<dbReference type="EMBL" id="JAYWIO010000007">
    <property type="protein sequence ID" value="KAK7251707.1"/>
    <property type="molecule type" value="Genomic_DNA"/>
</dbReference>
<evidence type="ECO:0000256" key="3">
    <source>
        <dbReference type="ARBA" id="ARBA00022801"/>
    </source>
</evidence>
<evidence type="ECO:0000313" key="6">
    <source>
        <dbReference type="Proteomes" id="UP001372338"/>
    </source>
</evidence>
<dbReference type="Proteomes" id="UP001372338">
    <property type="component" value="Unassembled WGS sequence"/>
</dbReference>
<keyword evidence="2" id="KW-0732">Signal</keyword>
<organism evidence="5 6">
    <name type="scientific">Crotalaria pallida</name>
    <name type="common">Smooth rattlebox</name>
    <name type="synonym">Crotalaria striata</name>
    <dbReference type="NCBI Taxonomy" id="3830"/>
    <lineage>
        <taxon>Eukaryota</taxon>
        <taxon>Viridiplantae</taxon>
        <taxon>Streptophyta</taxon>
        <taxon>Embryophyta</taxon>
        <taxon>Tracheophyta</taxon>
        <taxon>Spermatophyta</taxon>
        <taxon>Magnoliopsida</taxon>
        <taxon>eudicotyledons</taxon>
        <taxon>Gunneridae</taxon>
        <taxon>Pentapetalae</taxon>
        <taxon>rosids</taxon>
        <taxon>fabids</taxon>
        <taxon>Fabales</taxon>
        <taxon>Fabaceae</taxon>
        <taxon>Papilionoideae</taxon>
        <taxon>50 kb inversion clade</taxon>
        <taxon>genistoids sensu lato</taxon>
        <taxon>core genistoids</taxon>
        <taxon>Crotalarieae</taxon>
        <taxon>Crotalaria</taxon>
    </lineage>
</organism>
<evidence type="ECO:0000256" key="1">
    <source>
        <dbReference type="ARBA" id="ARBA00022670"/>
    </source>
</evidence>
<dbReference type="SUPFAM" id="SSF50630">
    <property type="entry name" value="Acid proteases"/>
    <property type="match status" value="1"/>
</dbReference>
<dbReference type="Gene3D" id="2.40.70.10">
    <property type="entry name" value="Acid Proteases"/>
    <property type="match status" value="1"/>
</dbReference>
<sequence length="100" mass="11402">MFRWTNHFHRIYFRSHYNVYLQSISVDGQMLQIDPAVFATSSNTGAMIDYGTSLAYFPKKAYISFVDAIEDVGVEYKHAMQPVTSTIATVATKYNMKMTA</sequence>
<gene>
    <name evidence="5" type="ORF">RIF29_35134</name>
</gene>
<dbReference type="GO" id="GO:0006508">
    <property type="term" value="P:proteolysis"/>
    <property type="evidence" value="ECO:0007669"/>
    <property type="project" value="UniProtKB-KW"/>
</dbReference>
<evidence type="ECO:0000256" key="2">
    <source>
        <dbReference type="ARBA" id="ARBA00022729"/>
    </source>
</evidence>
<reference evidence="5 6" key="1">
    <citation type="submission" date="2024-01" db="EMBL/GenBank/DDBJ databases">
        <title>The genomes of 5 underutilized Papilionoideae crops provide insights into root nodulation and disease resistanc.</title>
        <authorList>
            <person name="Yuan L."/>
        </authorList>
    </citation>
    <scope>NUCLEOTIDE SEQUENCE [LARGE SCALE GENOMIC DNA]</scope>
    <source>
        <strain evidence="5">ZHUSHIDOU_FW_LH</strain>
        <tissue evidence="5">Leaf</tissue>
    </source>
</reference>
<dbReference type="PANTHER" id="PTHR13683">
    <property type="entry name" value="ASPARTYL PROTEASES"/>
    <property type="match status" value="1"/>
</dbReference>
<comment type="caution">
    <text evidence="5">The sequence shown here is derived from an EMBL/GenBank/DDBJ whole genome shotgun (WGS) entry which is preliminary data.</text>
</comment>
<dbReference type="AlphaFoldDB" id="A0AAN9HTW0"/>
<proteinExistence type="predicted"/>
<feature type="domain" description="Xylanase inhibitor C-terminal" evidence="4">
    <location>
        <begin position="16"/>
        <end position="75"/>
    </location>
</feature>
<evidence type="ECO:0000259" key="4">
    <source>
        <dbReference type="Pfam" id="PF14541"/>
    </source>
</evidence>
<dbReference type="GO" id="GO:0004190">
    <property type="term" value="F:aspartic-type endopeptidase activity"/>
    <property type="evidence" value="ECO:0007669"/>
    <property type="project" value="InterPro"/>
</dbReference>
<accession>A0AAN9HTW0</accession>